<dbReference type="GO" id="GO:0003700">
    <property type="term" value="F:DNA-binding transcription factor activity"/>
    <property type="evidence" value="ECO:0007669"/>
    <property type="project" value="InterPro"/>
</dbReference>
<dbReference type="InterPro" id="IPR000524">
    <property type="entry name" value="Tscrpt_reg_HTH_GntR"/>
</dbReference>
<dbReference type="Pfam" id="PF00392">
    <property type="entry name" value="GntR"/>
    <property type="match status" value="1"/>
</dbReference>
<dbReference type="AlphaFoldDB" id="A0A7X1I3Z7"/>
<dbReference type="EMBL" id="JACMHY010000005">
    <property type="protein sequence ID" value="MBC2866113.1"/>
    <property type="molecule type" value="Genomic_DNA"/>
</dbReference>
<reference evidence="7 8" key="1">
    <citation type="submission" date="2020-08" db="EMBL/GenBank/DDBJ databases">
        <title>Whole-Genome Sequence of French Clinical Streptomyces mexicanus Strain Q0842.</title>
        <authorList>
            <person name="Boxberger M."/>
            <person name="La Scola B."/>
        </authorList>
    </citation>
    <scope>NUCLEOTIDE SEQUENCE [LARGE SCALE GENOMIC DNA]</scope>
    <source>
        <strain evidence="7 8">Marseille-Q0842</strain>
    </source>
</reference>
<dbReference type="Gene3D" id="3.30.1540.10">
    <property type="entry name" value="formyl-coa transferase, domain 3"/>
    <property type="match status" value="1"/>
</dbReference>
<protein>
    <submittedName>
        <fullName evidence="7">CoA transferase</fullName>
    </submittedName>
</protein>
<evidence type="ECO:0000313" key="7">
    <source>
        <dbReference type="EMBL" id="MBC2866113.1"/>
    </source>
</evidence>
<keyword evidence="4" id="KW-0804">Transcription</keyword>
<dbReference type="SMART" id="SM00895">
    <property type="entry name" value="FCD"/>
    <property type="match status" value="1"/>
</dbReference>
<dbReference type="Gene3D" id="3.40.50.10540">
    <property type="entry name" value="Crotonobetainyl-coa:carnitine coa-transferase, domain 1"/>
    <property type="match status" value="1"/>
</dbReference>
<evidence type="ECO:0000259" key="6">
    <source>
        <dbReference type="PROSITE" id="PS50949"/>
    </source>
</evidence>
<dbReference type="Pfam" id="PF07729">
    <property type="entry name" value="FCD"/>
    <property type="match status" value="1"/>
</dbReference>
<dbReference type="Gene3D" id="1.20.120.530">
    <property type="entry name" value="GntR ligand-binding domain-like"/>
    <property type="match status" value="1"/>
</dbReference>
<dbReference type="InterPro" id="IPR050483">
    <property type="entry name" value="CoA-transferase_III_domain"/>
</dbReference>
<evidence type="ECO:0000256" key="2">
    <source>
        <dbReference type="ARBA" id="ARBA00023015"/>
    </source>
</evidence>
<dbReference type="GO" id="GO:0003677">
    <property type="term" value="F:DNA binding"/>
    <property type="evidence" value="ECO:0007669"/>
    <property type="project" value="UniProtKB-KW"/>
</dbReference>
<dbReference type="InterPro" id="IPR044855">
    <property type="entry name" value="CoA-Trfase_III_dom3_sf"/>
</dbReference>
<dbReference type="InterPro" id="IPR003673">
    <property type="entry name" value="CoA-Trfase_fam_III"/>
</dbReference>
<dbReference type="CDD" id="cd07377">
    <property type="entry name" value="WHTH_GntR"/>
    <property type="match status" value="1"/>
</dbReference>
<keyword evidence="3" id="KW-0238">DNA-binding</keyword>
<dbReference type="Pfam" id="PF02515">
    <property type="entry name" value="CoA_transf_3"/>
    <property type="match status" value="1"/>
</dbReference>
<evidence type="ECO:0000256" key="5">
    <source>
        <dbReference type="SAM" id="MobiDB-lite"/>
    </source>
</evidence>
<gene>
    <name evidence="7" type="ORF">H1R13_14285</name>
</gene>
<evidence type="ECO:0000256" key="4">
    <source>
        <dbReference type="ARBA" id="ARBA00023163"/>
    </source>
</evidence>
<keyword evidence="8" id="KW-1185">Reference proteome</keyword>
<name>A0A7X1I3Z7_9ACTN</name>
<keyword evidence="1 7" id="KW-0808">Transferase</keyword>
<dbReference type="PROSITE" id="PS50949">
    <property type="entry name" value="HTH_GNTR"/>
    <property type="match status" value="1"/>
</dbReference>
<dbReference type="Gene3D" id="1.10.10.10">
    <property type="entry name" value="Winged helix-like DNA-binding domain superfamily/Winged helix DNA-binding domain"/>
    <property type="match status" value="1"/>
</dbReference>
<dbReference type="SUPFAM" id="SSF89796">
    <property type="entry name" value="CoA-transferase family III (CaiB/BaiF)"/>
    <property type="match status" value="1"/>
</dbReference>
<dbReference type="GO" id="GO:0008410">
    <property type="term" value="F:CoA-transferase activity"/>
    <property type="evidence" value="ECO:0007669"/>
    <property type="project" value="TreeGrafter"/>
</dbReference>
<dbReference type="SUPFAM" id="SSF48008">
    <property type="entry name" value="GntR ligand-binding domain-like"/>
    <property type="match status" value="1"/>
</dbReference>
<dbReference type="SUPFAM" id="SSF46785">
    <property type="entry name" value="Winged helix' DNA-binding domain"/>
    <property type="match status" value="1"/>
</dbReference>
<dbReference type="InterPro" id="IPR036388">
    <property type="entry name" value="WH-like_DNA-bd_sf"/>
</dbReference>
<dbReference type="PANTHER" id="PTHR48207:SF3">
    <property type="entry name" value="SUCCINATE--HYDROXYMETHYLGLUTARATE COA-TRANSFERASE"/>
    <property type="match status" value="1"/>
</dbReference>
<feature type="region of interest" description="Disordered" evidence="5">
    <location>
        <begin position="386"/>
        <end position="421"/>
    </location>
</feature>
<dbReference type="Proteomes" id="UP000517694">
    <property type="component" value="Unassembled WGS sequence"/>
</dbReference>
<comment type="caution">
    <text evidence="7">The sequence shown here is derived from an EMBL/GenBank/DDBJ whole genome shotgun (WGS) entry which is preliminary data.</text>
</comment>
<keyword evidence="2" id="KW-0805">Transcription regulation</keyword>
<accession>A0A7X1I3Z7</accession>
<dbReference type="SMART" id="SM00345">
    <property type="entry name" value="HTH_GNTR"/>
    <property type="match status" value="1"/>
</dbReference>
<evidence type="ECO:0000256" key="3">
    <source>
        <dbReference type="ARBA" id="ARBA00023125"/>
    </source>
</evidence>
<sequence length="633" mass="68272">MPSDHPVPSGALSGIVVADFGRVLAAPYLTMLLADLGAEVIKIERPGSGDETRAWGPPYADGEATYFLGVNRKKRSVVLDLTDEHDRRAAREIAARADVLVENFRPGTMERLGLGYEELRAVNPGLVYCSVTGFGTGGGAALPGYDLLVQAMGGLMSVTGEPDGQGTKAGVALVDVVTGLHAGMGVLAALRHRDRTGTGQRVEVSLLTSLLSALTNQASAYVAAGVVPRAMGNRHPSIAPYEVVHAQDRPLALAVGNDRQFAALCAELGLAELAEDPRFATNPDRVAHRAELLAALDGPLRTRTADAWFEALTAVGVPCGPINDLAAAFACADRLGLQARVRIDDSHRERAVEQVAHPVRLSATPPPTTVPRRAWVSTPAKCWPSWGLRTAKTGRPRMNAPGTPAPRGETPAMTSPAHRRRPPTAQQFVLGELRRAITSGQLKPGAPIRQEALAEQLGVSRVPLREALKILEAEALVVHEVHRGYFVARLSLDDLREVYRIREILEAEAVREASGRMDESTLAALEAARHDVEKAADAGDVSEMAAANRRFHFTLYEAAGMPRLARLITTLWDATDAYRSLYYTEAGHRGHVVREHRAILDALRDGRAEHAVHLLDEHRRHAIQALEEVLGQT</sequence>
<dbReference type="PANTHER" id="PTHR48207">
    <property type="entry name" value="SUCCINATE--HYDROXYMETHYLGLUTARATE COA-TRANSFERASE"/>
    <property type="match status" value="1"/>
</dbReference>
<dbReference type="InterPro" id="IPR011711">
    <property type="entry name" value="GntR_C"/>
</dbReference>
<organism evidence="7 8">
    <name type="scientific">Streptomyces mexicanus</name>
    <dbReference type="NCBI Taxonomy" id="178566"/>
    <lineage>
        <taxon>Bacteria</taxon>
        <taxon>Bacillati</taxon>
        <taxon>Actinomycetota</taxon>
        <taxon>Actinomycetes</taxon>
        <taxon>Kitasatosporales</taxon>
        <taxon>Streptomycetaceae</taxon>
        <taxon>Streptomyces</taxon>
    </lineage>
</organism>
<evidence type="ECO:0000256" key="1">
    <source>
        <dbReference type="ARBA" id="ARBA00022679"/>
    </source>
</evidence>
<dbReference type="InterPro" id="IPR008920">
    <property type="entry name" value="TF_FadR/GntR_C"/>
</dbReference>
<dbReference type="InterPro" id="IPR023606">
    <property type="entry name" value="CoA-Trfase_III_dom_1_sf"/>
</dbReference>
<dbReference type="InterPro" id="IPR036390">
    <property type="entry name" value="WH_DNA-bd_sf"/>
</dbReference>
<evidence type="ECO:0000313" key="8">
    <source>
        <dbReference type="Proteomes" id="UP000517694"/>
    </source>
</evidence>
<feature type="domain" description="HTH gntR-type" evidence="6">
    <location>
        <begin position="423"/>
        <end position="490"/>
    </location>
</feature>
<proteinExistence type="predicted"/>